<dbReference type="PROSITE" id="PS50006">
    <property type="entry name" value="FHA_DOMAIN"/>
    <property type="match status" value="1"/>
</dbReference>
<evidence type="ECO:0000313" key="4">
    <source>
        <dbReference type="Proteomes" id="UP001310594"/>
    </source>
</evidence>
<feature type="compositionally biased region" description="Acidic residues" evidence="1">
    <location>
        <begin position="394"/>
        <end position="408"/>
    </location>
</feature>
<dbReference type="AlphaFoldDB" id="A0AAN7ZW88"/>
<evidence type="ECO:0000313" key="3">
    <source>
        <dbReference type="EMBL" id="KAK5707524.1"/>
    </source>
</evidence>
<accession>A0AAN7ZW88</accession>
<dbReference type="SMART" id="SM00240">
    <property type="entry name" value="FHA"/>
    <property type="match status" value="1"/>
</dbReference>
<feature type="compositionally biased region" description="Low complexity" evidence="1">
    <location>
        <begin position="429"/>
        <end position="443"/>
    </location>
</feature>
<organism evidence="3 4">
    <name type="scientific">Elasticomyces elasticus</name>
    <dbReference type="NCBI Taxonomy" id="574655"/>
    <lineage>
        <taxon>Eukaryota</taxon>
        <taxon>Fungi</taxon>
        <taxon>Dikarya</taxon>
        <taxon>Ascomycota</taxon>
        <taxon>Pezizomycotina</taxon>
        <taxon>Dothideomycetes</taxon>
        <taxon>Dothideomycetidae</taxon>
        <taxon>Mycosphaerellales</taxon>
        <taxon>Teratosphaeriaceae</taxon>
        <taxon>Elasticomyces</taxon>
    </lineage>
</organism>
<sequence length="740" mass="80652">MESWRYTRPLTQSTSYDKPSYTTTSNYFMSQPTMVHLSLTPVHDKLDSRTIYLTQNRSTQSIGRSSKTSGKGMEADSMNALFDCPVISRKHAELRYHPLDPRGEMSVIDQDSMHGTYVNTRKLGHGEPYYLRSGDEIQLGDRVTRGAETHTGLRLIYELHDADQQTSTQGRLNASTNTFAVPSASEDEDDDDNSSVGIAPHFTSSAKTTPEKTAMLGSQDKPIDLSQADTRRRSVVNLVDEDDEDDEELFGGRASKPAVTYRKEERTFVKDTYDNGEEDLEALWRAGSKPNGSGYMHNYSKPSAEESDLVNPREIARAVAENAMSRGYGGQPSQALGRVSLVDDDSVSEASSDSGIVPQVEDEDDLSDSDASSIAGSITYVTKDESSDAASVPSDDEEEEEEEDEDRPEELSSSMRQPSPELGGPLHVASSSSASQPAPATSTFGYPHSAFAPYVPASQPRYDPVRGLDTNPPVQPSQKSHYEATLAKYGIQHTYSSFTGAGAPAEPRTTRWDVPPTGVLPAPTKPLDNNTQFYSYAPDTASHKPYYLYPTTAQPNRYSMTFADQQERDIDIKAERALKEKVAGAKTDSVKVRMDVDSLVNGPAANRETEFGDMFMTPAVPSTTAAGASTTVTGSKRKATAMEDGADREKSHWFNKLLKDDGNDVNDEDRHGGAPDEEIELLQVAPPRKKVKSVKTMEKSKTAGVAKEVVKYAAAATAGGAGMMAFLASPLAGKVLEWLT</sequence>
<dbReference type="InterPro" id="IPR008984">
    <property type="entry name" value="SMAD_FHA_dom_sf"/>
</dbReference>
<feature type="compositionally biased region" description="Low complexity" evidence="1">
    <location>
        <begin position="369"/>
        <end position="378"/>
    </location>
</feature>
<dbReference type="Proteomes" id="UP001310594">
    <property type="component" value="Unassembled WGS sequence"/>
</dbReference>
<reference evidence="3" key="1">
    <citation type="submission" date="2023-08" db="EMBL/GenBank/DDBJ databases">
        <title>Black Yeasts Isolated from many extreme environments.</title>
        <authorList>
            <person name="Coleine C."/>
            <person name="Stajich J.E."/>
            <person name="Selbmann L."/>
        </authorList>
    </citation>
    <scope>NUCLEOTIDE SEQUENCE</scope>
    <source>
        <strain evidence="3">CCFEE 5810</strain>
    </source>
</reference>
<protein>
    <recommendedName>
        <fullName evidence="2">FHA domain-containing protein</fullName>
    </recommendedName>
</protein>
<feature type="region of interest" description="Disordered" evidence="1">
    <location>
        <begin position="181"/>
        <end position="228"/>
    </location>
</feature>
<name>A0AAN7ZW88_9PEZI</name>
<feature type="compositionally biased region" description="Low complexity" evidence="1">
    <location>
        <begin position="348"/>
        <end position="357"/>
    </location>
</feature>
<comment type="caution">
    <text evidence="3">The sequence shown here is derived from an EMBL/GenBank/DDBJ whole genome shotgun (WGS) entry which is preliminary data.</text>
</comment>
<dbReference type="Gene3D" id="2.60.200.20">
    <property type="match status" value="1"/>
</dbReference>
<evidence type="ECO:0000259" key="2">
    <source>
        <dbReference type="PROSITE" id="PS50006"/>
    </source>
</evidence>
<dbReference type="Pfam" id="PF00498">
    <property type="entry name" value="FHA"/>
    <property type="match status" value="1"/>
</dbReference>
<proteinExistence type="predicted"/>
<dbReference type="SUPFAM" id="SSF49879">
    <property type="entry name" value="SMAD/FHA domain"/>
    <property type="match status" value="1"/>
</dbReference>
<feature type="domain" description="FHA" evidence="2">
    <location>
        <begin position="60"/>
        <end position="123"/>
    </location>
</feature>
<gene>
    <name evidence="3" type="ORF">LTR97_000061</name>
</gene>
<dbReference type="EMBL" id="JAVRQU010000001">
    <property type="protein sequence ID" value="KAK5707524.1"/>
    <property type="molecule type" value="Genomic_DNA"/>
</dbReference>
<dbReference type="InterPro" id="IPR000253">
    <property type="entry name" value="FHA_dom"/>
</dbReference>
<evidence type="ECO:0000256" key="1">
    <source>
        <dbReference type="SAM" id="MobiDB-lite"/>
    </source>
</evidence>
<feature type="region of interest" description="Disordered" evidence="1">
    <location>
        <begin position="286"/>
        <end position="444"/>
    </location>
</feature>